<sequence length="333" mass="38614">MVEVFQPPPFKPDHPFRWTSDLENVPIVIDNGKFRVHLLIEIYIPKNQGAFECRVGYASHPEPYMTFRNVIYRPRMTKTVLVGNDIEDVDGVRHLLKSPFLEYLLTGMDIQEHIFDHVFERLGIRSESVSQPVVMNEVLCNPGVCRAQLNELLFETYGVPKLAYYVDGLASFYDYCCRHEQTDNGNCLIISLGYHSTHFIPSLPTCKSRAEPFHCFGFEPLLSAARRVHVGGAHVNWMLQRLLQLKYPCHSERISFGLTEHLLHSYGHITSNYRECMLKWRDDNYRLSSTRTIQLPFVQPSVEELNAVADRKRAQTVRLLDIHRRRQLQQGPS</sequence>
<name>A0A183AYJ9_9TREM</name>
<dbReference type="PANTHER" id="PTHR11937">
    <property type="entry name" value="ACTIN"/>
    <property type="match status" value="1"/>
</dbReference>
<reference evidence="2 3" key="2">
    <citation type="submission" date="2018-11" db="EMBL/GenBank/DDBJ databases">
        <authorList>
            <consortium name="Pathogen Informatics"/>
        </authorList>
    </citation>
    <scope>NUCLEOTIDE SEQUENCE [LARGE SCALE GENOMIC DNA]</scope>
    <source>
        <strain evidence="2 3">Egypt</strain>
    </source>
</reference>
<dbReference type="InterPro" id="IPR043129">
    <property type="entry name" value="ATPase_NBD"/>
</dbReference>
<accession>A0A183AYJ9</accession>
<evidence type="ECO:0000313" key="3">
    <source>
        <dbReference type="Proteomes" id="UP000272942"/>
    </source>
</evidence>
<dbReference type="Gene3D" id="3.90.640.10">
    <property type="entry name" value="Actin, Chain A, domain 4"/>
    <property type="match status" value="1"/>
</dbReference>
<dbReference type="AlphaFoldDB" id="A0A183AYJ9"/>
<dbReference type="OrthoDB" id="7340501at2759"/>
<dbReference type="Pfam" id="PF00022">
    <property type="entry name" value="Actin"/>
    <property type="match status" value="1"/>
</dbReference>
<dbReference type="EMBL" id="UZAN01052017">
    <property type="protein sequence ID" value="VDP89256.1"/>
    <property type="molecule type" value="Genomic_DNA"/>
</dbReference>
<reference evidence="4" key="1">
    <citation type="submission" date="2016-06" db="UniProtKB">
        <authorList>
            <consortium name="WormBaseParasite"/>
        </authorList>
    </citation>
    <scope>IDENTIFICATION</scope>
</reference>
<organism evidence="4">
    <name type="scientific">Echinostoma caproni</name>
    <dbReference type="NCBI Taxonomy" id="27848"/>
    <lineage>
        <taxon>Eukaryota</taxon>
        <taxon>Metazoa</taxon>
        <taxon>Spiralia</taxon>
        <taxon>Lophotrochozoa</taxon>
        <taxon>Platyhelminthes</taxon>
        <taxon>Trematoda</taxon>
        <taxon>Digenea</taxon>
        <taxon>Plagiorchiida</taxon>
        <taxon>Echinostomata</taxon>
        <taxon>Echinostomatoidea</taxon>
        <taxon>Echinostomatidae</taxon>
        <taxon>Echinostoma</taxon>
    </lineage>
</organism>
<dbReference type="SUPFAM" id="SSF53067">
    <property type="entry name" value="Actin-like ATPase domain"/>
    <property type="match status" value="2"/>
</dbReference>
<dbReference type="Gene3D" id="3.30.420.40">
    <property type="match status" value="2"/>
</dbReference>
<keyword evidence="3" id="KW-1185">Reference proteome</keyword>
<comment type="function">
    <text evidence="1">Actins are highly conserved proteins that are involved in various types of cell motility and are ubiquitously expressed in all eukaryotic cells.</text>
</comment>
<proteinExistence type="predicted"/>
<gene>
    <name evidence="2" type="ORF">ECPE_LOCUS12034</name>
</gene>
<evidence type="ECO:0000313" key="2">
    <source>
        <dbReference type="EMBL" id="VDP89256.1"/>
    </source>
</evidence>
<dbReference type="Proteomes" id="UP000272942">
    <property type="component" value="Unassembled WGS sequence"/>
</dbReference>
<dbReference type="InterPro" id="IPR004000">
    <property type="entry name" value="Actin"/>
</dbReference>
<evidence type="ECO:0000256" key="1">
    <source>
        <dbReference type="ARBA" id="ARBA00003520"/>
    </source>
</evidence>
<evidence type="ECO:0000313" key="4">
    <source>
        <dbReference type="WBParaSite" id="ECPE_0001206901-mRNA-1"/>
    </source>
</evidence>
<dbReference type="WBParaSite" id="ECPE_0001206901-mRNA-1">
    <property type="protein sequence ID" value="ECPE_0001206901-mRNA-1"/>
    <property type="gene ID" value="ECPE_0001206901"/>
</dbReference>
<protein>
    <submittedName>
        <fullName evidence="4">Actin-related protein 5</fullName>
    </submittedName>
</protein>